<accession>A0A1E5Q0D6</accession>
<name>A0A1E5Q0D6_9ACTN</name>
<sequence length="89" mass="9734">MCQYGRSAAGADVLTDEQDRVGVFVEFVEHAKGTRRATGQVRPAVEFFGRQVAERAVRVGDPYLGRGFGIQDTGDHGVRLSSVYQADMN</sequence>
<dbReference type="Proteomes" id="UP000095705">
    <property type="component" value="Unassembled WGS sequence"/>
</dbReference>
<dbReference type="AlphaFoldDB" id="A0A1E5Q0D6"/>
<gene>
    <name evidence="1" type="ORF">BGK67_31205</name>
</gene>
<reference evidence="1 2" key="1">
    <citation type="submission" date="2016-08" db="EMBL/GenBank/DDBJ databases">
        <title>The complete genome of Streptomyces subrutilus 10-1-1.</title>
        <authorList>
            <person name="Chen X."/>
        </authorList>
    </citation>
    <scope>NUCLEOTIDE SEQUENCE [LARGE SCALE GENOMIC DNA]</scope>
    <source>
        <strain evidence="1 2">10-1-1</strain>
    </source>
</reference>
<evidence type="ECO:0000313" key="1">
    <source>
        <dbReference type="EMBL" id="OEJ35186.1"/>
    </source>
</evidence>
<protein>
    <submittedName>
        <fullName evidence="1">Uncharacterized protein</fullName>
    </submittedName>
</protein>
<keyword evidence="2" id="KW-1185">Reference proteome</keyword>
<dbReference type="EMBL" id="MEHK01000001">
    <property type="protein sequence ID" value="OEJ35186.1"/>
    <property type="molecule type" value="Genomic_DNA"/>
</dbReference>
<comment type="caution">
    <text evidence="1">The sequence shown here is derived from an EMBL/GenBank/DDBJ whole genome shotgun (WGS) entry which is preliminary data.</text>
</comment>
<evidence type="ECO:0000313" key="2">
    <source>
        <dbReference type="Proteomes" id="UP000095705"/>
    </source>
</evidence>
<proteinExistence type="predicted"/>
<organism evidence="1 2">
    <name type="scientific">Streptomyces subrutilus</name>
    <dbReference type="NCBI Taxonomy" id="36818"/>
    <lineage>
        <taxon>Bacteria</taxon>
        <taxon>Bacillati</taxon>
        <taxon>Actinomycetota</taxon>
        <taxon>Actinomycetes</taxon>
        <taxon>Kitasatosporales</taxon>
        <taxon>Streptomycetaceae</taxon>
        <taxon>Streptomyces</taxon>
    </lineage>
</organism>